<comment type="similarity">
    <text evidence="1">Belongs to the metallo-dependent hydrolases superfamily. TatD-type hydrolase family.</text>
</comment>
<evidence type="ECO:0000256" key="2">
    <source>
        <dbReference type="ARBA" id="ARBA00022722"/>
    </source>
</evidence>
<dbReference type="PIRSF" id="PIRSF005902">
    <property type="entry name" value="DNase_TatD"/>
    <property type="match status" value="1"/>
</dbReference>
<dbReference type="GeneID" id="6750260"/>
<dbReference type="RefSeq" id="XP_002108323.1">
    <property type="nucleotide sequence ID" value="XM_002108287.1"/>
</dbReference>
<dbReference type="CTD" id="6750260"/>
<evidence type="ECO:0000256" key="5">
    <source>
        <dbReference type="ARBA" id="ARBA00039767"/>
    </source>
</evidence>
<dbReference type="OrthoDB" id="6079689at2759"/>
<name>B3RJU2_TRIAD</name>
<dbReference type="Pfam" id="PF01026">
    <property type="entry name" value="TatD_DNase"/>
    <property type="match status" value="1"/>
</dbReference>
<evidence type="ECO:0000313" key="9">
    <source>
        <dbReference type="Proteomes" id="UP000009022"/>
    </source>
</evidence>
<feature type="binding site" evidence="7">
    <location>
        <position position="159"/>
    </location>
    <ligand>
        <name>a divalent metal cation</name>
        <dbReference type="ChEBI" id="CHEBI:60240"/>
        <label>2</label>
    </ligand>
</feature>
<dbReference type="SUPFAM" id="SSF51556">
    <property type="entry name" value="Metallo-dependent hydrolases"/>
    <property type="match status" value="1"/>
</dbReference>
<evidence type="ECO:0000256" key="6">
    <source>
        <dbReference type="ARBA" id="ARBA00045223"/>
    </source>
</evidence>
<comment type="function">
    <text evidence="6">Deoxyribonuclease which catalyzes (in vitro) the decatenation of kinetoplast DNA, which are circular DNA catenated to each other, producing linear DNA molecules. Plays an important role in chromosomal segregation and cell cycle progression during eye development probably via its DNA decatenation activity.</text>
</comment>
<dbReference type="STRING" id="10228.B3RJU2"/>
<dbReference type="KEGG" id="tad:TRIADDRAFT_18571"/>
<reference evidence="8 9" key="1">
    <citation type="journal article" date="2008" name="Nature">
        <title>The Trichoplax genome and the nature of placozoans.</title>
        <authorList>
            <person name="Srivastava M."/>
            <person name="Begovic E."/>
            <person name="Chapman J."/>
            <person name="Putnam N.H."/>
            <person name="Hellsten U."/>
            <person name="Kawashima T."/>
            <person name="Kuo A."/>
            <person name="Mitros T."/>
            <person name="Salamov A."/>
            <person name="Carpenter M.L."/>
            <person name="Signorovitch A.Y."/>
            <person name="Moreno M.A."/>
            <person name="Kamm K."/>
            <person name="Grimwood J."/>
            <person name="Schmutz J."/>
            <person name="Shapiro H."/>
            <person name="Grigoriev I.V."/>
            <person name="Buss L.W."/>
            <person name="Schierwater B."/>
            <person name="Dellaporta S.L."/>
            <person name="Rokhsar D.S."/>
        </authorList>
    </citation>
    <scope>NUCLEOTIDE SEQUENCE [LARGE SCALE GENOMIC DNA]</scope>
    <source>
        <strain evidence="8 9">Grell-BS-1999</strain>
    </source>
</reference>
<dbReference type="InterPro" id="IPR032466">
    <property type="entry name" value="Metal_Hydrolase"/>
</dbReference>
<dbReference type="CDD" id="cd01310">
    <property type="entry name" value="TatD_DNAse"/>
    <property type="match status" value="1"/>
</dbReference>
<dbReference type="InterPro" id="IPR001130">
    <property type="entry name" value="TatD-like"/>
</dbReference>
<dbReference type="eggNOG" id="KOG3020">
    <property type="taxonomic scope" value="Eukaryota"/>
</dbReference>
<evidence type="ECO:0000256" key="1">
    <source>
        <dbReference type="ARBA" id="ARBA00009275"/>
    </source>
</evidence>
<keyword evidence="9" id="KW-1185">Reference proteome</keyword>
<feature type="binding site" evidence="7">
    <location>
        <position position="122"/>
    </location>
    <ligand>
        <name>a divalent metal cation</name>
        <dbReference type="ChEBI" id="CHEBI:60240"/>
        <label>1</label>
    </ligand>
</feature>
<organism evidence="8 9">
    <name type="scientific">Trichoplax adhaerens</name>
    <name type="common">Trichoplax reptans</name>
    <dbReference type="NCBI Taxonomy" id="10228"/>
    <lineage>
        <taxon>Eukaryota</taxon>
        <taxon>Metazoa</taxon>
        <taxon>Placozoa</taxon>
        <taxon>Uniplacotomia</taxon>
        <taxon>Trichoplacea</taxon>
        <taxon>Trichoplacidae</taxon>
        <taxon>Trichoplax</taxon>
    </lineage>
</organism>
<dbReference type="PANTHER" id="PTHR10060:SF15">
    <property type="entry name" value="DEOXYRIBONUCLEASE TATDN1"/>
    <property type="match status" value="1"/>
</dbReference>
<dbReference type="GO" id="GO:0046872">
    <property type="term" value="F:metal ion binding"/>
    <property type="evidence" value="ECO:0007669"/>
    <property type="project" value="UniProtKB-KW"/>
</dbReference>
<dbReference type="OMA" id="YGGSQKH"/>
<dbReference type="PhylomeDB" id="B3RJU2"/>
<dbReference type="InParanoid" id="B3RJU2"/>
<dbReference type="HOGENOM" id="CLU_031506_1_0_1"/>
<dbReference type="EMBL" id="DS985241">
    <property type="protein sequence ID" value="EDV29121.1"/>
    <property type="molecule type" value="Genomic_DNA"/>
</dbReference>
<dbReference type="GO" id="GO:0008296">
    <property type="term" value="F:3'-5'-DNA exonuclease activity"/>
    <property type="evidence" value="ECO:0000318"/>
    <property type="project" value="GO_Central"/>
</dbReference>
<feature type="binding site" evidence="7">
    <location>
        <position position="184"/>
    </location>
    <ligand>
        <name>a divalent metal cation</name>
        <dbReference type="ChEBI" id="CHEBI:60240"/>
        <label>2</label>
    </ligand>
</feature>
<sequence>MASNIVSSNTLKLRLIDIGANLTDPVFNGVYRGKNVHKDDYNDVLQRSWNIGMQKIIITAGNLKESYSALELAKKDQRLFCTVGCHPTRCNDFEESGDPDQYLERLFSLIQQNRDKVVAIGECGLDFDRLQFCDKEIQLKYFEKQFELAERSKLPMFLHSRNADAEFYDIVKRNRHRMSGAVVHSFTGPAQSISGILDLGLYIGINGCSLKSAENIDAMKRIPSDKLMIETDAPWCSIKPTHAGYKLLQTHFKEKKKERWEPDHCIKGRNEPANIIQVLEVMAGSRGENIHDLSEAIFMNTVKLFFNEKSL</sequence>
<feature type="binding site" evidence="7">
    <location>
        <position position="232"/>
    </location>
    <ligand>
        <name>a divalent metal cation</name>
        <dbReference type="ChEBI" id="CHEBI:60240"/>
        <label>1</label>
    </ligand>
</feature>
<evidence type="ECO:0000256" key="7">
    <source>
        <dbReference type="PIRSR" id="PIRSR005902-1"/>
    </source>
</evidence>
<keyword evidence="4" id="KW-0378">Hydrolase</keyword>
<dbReference type="PANTHER" id="PTHR10060">
    <property type="entry name" value="TATD FAMILY DEOXYRIBONUCLEASE"/>
    <property type="match status" value="1"/>
</dbReference>
<dbReference type="Proteomes" id="UP000009022">
    <property type="component" value="Unassembled WGS sequence"/>
</dbReference>
<keyword evidence="3 7" id="KW-0479">Metal-binding</keyword>
<dbReference type="Gene3D" id="3.20.20.140">
    <property type="entry name" value="Metal-dependent hydrolases"/>
    <property type="match status" value="1"/>
</dbReference>
<accession>B3RJU2</accession>
<gene>
    <name evidence="8" type="ORF">TRIADDRAFT_18571</name>
</gene>
<evidence type="ECO:0000256" key="3">
    <source>
        <dbReference type="ARBA" id="ARBA00022723"/>
    </source>
</evidence>
<keyword evidence="2" id="KW-0540">Nuclease</keyword>
<evidence type="ECO:0000313" key="8">
    <source>
        <dbReference type="EMBL" id="EDV29121.1"/>
    </source>
</evidence>
<dbReference type="FunFam" id="3.20.20.140:FF:000040">
    <property type="entry name" value="Putative tatD related deoxyribonuclease"/>
    <property type="match status" value="1"/>
</dbReference>
<dbReference type="InterPro" id="IPR050891">
    <property type="entry name" value="TatD-type_Hydrolase"/>
</dbReference>
<dbReference type="AlphaFoldDB" id="B3RJU2"/>
<proteinExistence type="inferred from homology"/>
<evidence type="ECO:0000256" key="4">
    <source>
        <dbReference type="ARBA" id="ARBA00022801"/>
    </source>
</evidence>
<protein>
    <recommendedName>
        <fullName evidence="5">Deoxyribonuclease TATDN1</fullName>
    </recommendedName>
</protein>